<dbReference type="Proteomes" id="UP000320293">
    <property type="component" value="Unassembled WGS sequence"/>
</dbReference>
<reference evidence="1 2" key="1">
    <citation type="submission" date="2019-01" db="EMBL/GenBank/DDBJ databases">
        <title>Coherence of Microcystis species and biogeography revealed through population genomics.</title>
        <authorList>
            <person name="Perez-Carrascal O.M."/>
            <person name="Terrat Y."/>
            <person name="Giani A."/>
            <person name="Fortin N."/>
            <person name="Tromas N."/>
            <person name="Shapiro B.J."/>
        </authorList>
    </citation>
    <scope>NUCLEOTIDE SEQUENCE [LARGE SCALE GENOMIC DNA]</scope>
    <source>
        <strain evidence="1">Ma_QC_Ca_00000000_S207</strain>
    </source>
</reference>
<protein>
    <submittedName>
        <fullName evidence="1">Uncharacterized protein</fullName>
    </submittedName>
</protein>
<dbReference type="EMBL" id="SFBF01000349">
    <property type="protein sequence ID" value="TRU43509.1"/>
    <property type="molecule type" value="Genomic_DNA"/>
</dbReference>
<sequence>MSGGLSASWTIIRSRTKVSSSRKTRVAIVAWCYDEAVINRARLLPQHLLNRIHRETRSLAFSAMILA</sequence>
<evidence type="ECO:0000313" key="2">
    <source>
        <dbReference type="Proteomes" id="UP000320293"/>
    </source>
</evidence>
<evidence type="ECO:0000313" key="1">
    <source>
        <dbReference type="EMBL" id="TRU43509.1"/>
    </source>
</evidence>
<organism evidence="1 2">
    <name type="scientific">Microcystis aeruginosa Ma_QC_Ca_00000000_S207</name>
    <dbReference type="NCBI Taxonomy" id="2486251"/>
    <lineage>
        <taxon>Bacteria</taxon>
        <taxon>Bacillati</taxon>
        <taxon>Cyanobacteriota</taxon>
        <taxon>Cyanophyceae</taxon>
        <taxon>Oscillatoriophycideae</taxon>
        <taxon>Chroococcales</taxon>
        <taxon>Microcystaceae</taxon>
        <taxon>Microcystis</taxon>
    </lineage>
</organism>
<gene>
    <name evidence="1" type="ORF">EWV91_18570</name>
</gene>
<accession>A0A552F9Y7</accession>
<name>A0A552F9Y7_MICAE</name>
<dbReference type="AlphaFoldDB" id="A0A552F9Y7"/>
<proteinExistence type="predicted"/>
<comment type="caution">
    <text evidence="1">The sequence shown here is derived from an EMBL/GenBank/DDBJ whole genome shotgun (WGS) entry which is preliminary data.</text>
</comment>